<dbReference type="InParanoid" id="A0A2G4YPT9"/>
<name>A0A2G4YPT9_9PROT</name>
<dbReference type="AlphaFoldDB" id="A0A2G4YPT9"/>
<accession>A0A2G4YPT9</accession>
<evidence type="ECO:0000313" key="3">
    <source>
        <dbReference type="Proteomes" id="UP000229730"/>
    </source>
</evidence>
<dbReference type="EMBL" id="PDEM01000033">
    <property type="protein sequence ID" value="PHZ83476.1"/>
    <property type="molecule type" value="Genomic_DNA"/>
</dbReference>
<reference evidence="2 3" key="1">
    <citation type="submission" date="2017-10" db="EMBL/GenBank/DDBJ databases">
        <title>Frigbacter circumglobatus gen. nov. sp. nov., isolated from sediment cultured in situ.</title>
        <authorList>
            <person name="Zhao Z."/>
        </authorList>
    </citation>
    <scope>NUCLEOTIDE SEQUENCE [LARGE SCALE GENOMIC DNA]</scope>
    <source>
        <strain evidence="2 3">ZYL</strain>
    </source>
</reference>
<protein>
    <recommendedName>
        <fullName evidence="1">Insertion element IS150 protein InsJ-like helix-turn-helix domain-containing protein</fullName>
    </recommendedName>
</protein>
<dbReference type="OrthoDB" id="9803878at2"/>
<dbReference type="InterPro" id="IPR036388">
    <property type="entry name" value="WH-like_DNA-bd_sf"/>
</dbReference>
<dbReference type="Proteomes" id="UP000229730">
    <property type="component" value="Unassembled WGS sequence"/>
</dbReference>
<dbReference type="InterPro" id="IPR055247">
    <property type="entry name" value="InsJ-like_HTH"/>
</dbReference>
<dbReference type="SUPFAM" id="SSF48295">
    <property type="entry name" value="TrpR-like"/>
    <property type="match status" value="1"/>
</dbReference>
<comment type="caution">
    <text evidence="2">The sequence shown here is derived from an EMBL/GenBank/DDBJ whole genome shotgun (WGS) entry which is preliminary data.</text>
</comment>
<evidence type="ECO:0000259" key="1">
    <source>
        <dbReference type="Pfam" id="PF13518"/>
    </source>
</evidence>
<keyword evidence="3" id="KW-1185">Reference proteome</keyword>
<evidence type="ECO:0000313" key="2">
    <source>
        <dbReference type="EMBL" id="PHZ83476.1"/>
    </source>
</evidence>
<dbReference type="Gene3D" id="1.10.10.10">
    <property type="entry name" value="Winged helix-like DNA-binding domain superfamily/Winged helix DNA-binding domain"/>
    <property type="match status" value="1"/>
</dbReference>
<feature type="domain" description="Insertion element IS150 protein InsJ-like helix-turn-helix" evidence="1">
    <location>
        <begin position="11"/>
        <end position="61"/>
    </location>
</feature>
<sequence>MRKLMRYDDEFRLIVTRYFLKTGDVRYTSKKYNIPVSTIYKWYEKYRKGGENGLRKKSTRPNTSPNKTCDELERLVVGAWLEIKTRRNYVNVKKKLDDRNIKLSLPTIKKILNRKNHMS</sequence>
<gene>
    <name evidence="2" type="ORF">CRD36_18140</name>
</gene>
<dbReference type="InterPro" id="IPR010921">
    <property type="entry name" value="Trp_repressor/repl_initiator"/>
</dbReference>
<organism evidence="2 3">
    <name type="scientific">Paremcibacter congregatus</name>
    <dbReference type="NCBI Taxonomy" id="2043170"/>
    <lineage>
        <taxon>Bacteria</taxon>
        <taxon>Pseudomonadati</taxon>
        <taxon>Pseudomonadota</taxon>
        <taxon>Alphaproteobacteria</taxon>
        <taxon>Emcibacterales</taxon>
        <taxon>Emcibacteraceae</taxon>
        <taxon>Paremcibacter</taxon>
    </lineage>
</organism>
<dbReference type="GO" id="GO:0043565">
    <property type="term" value="F:sequence-specific DNA binding"/>
    <property type="evidence" value="ECO:0007669"/>
    <property type="project" value="InterPro"/>
</dbReference>
<dbReference type="Pfam" id="PF13518">
    <property type="entry name" value="HTH_28"/>
    <property type="match status" value="1"/>
</dbReference>
<proteinExistence type="predicted"/>